<organism evidence="8 9">
    <name type="scientific">Oryzias sinensis</name>
    <name type="common">Chinese medaka</name>
    <dbReference type="NCBI Taxonomy" id="183150"/>
    <lineage>
        <taxon>Eukaryota</taxon>
        <taxon>Metazoa</taxon>
        <taxon>Chordata</taxon>
        <taxon>Craniata</taxon>
        <taxon>Vertebrata</taxon>
        <taxon>Euteleostomi</taxon>
        <taxon>Actinopterygii</taxon>
        <taxon>Neopterygii</taxon>
        <taxon>Teleostei</taxon>
        <taxon>Neoteleostei</taxon>
        <taxon>Acanthomorphata</taxon>
        <taxon>Ovalentaria</taxon>
        <taxon>Atherinomorphae</taxon>
        <taxon>Beloniformes</taxon>
        <taxon>Adrianichthyidae</taxon>
        <taxon>Oryziinae</taxon>
        <taxon>Oryzias</taxon>
    </lineage>
</organism>
<protein>
    <submittedName>
        <fullName evidence="8">Fibroblast growth factor binding protein 2a</fullName>
    </submittedName>
</protein>
<evidence type="ECO:0000256" key="1">
    <source>
        <dbReference type="ARBA" id="ARBA00004613"/>
    </source>
</evidence>
<dbReference type="GO" id="GO:0005576">
    <property type="term" value="C:extracellular region"/>
    <property type="evidence" value="ECO:0007669"/>
    <property type="project" value="UniProtKB-SubCell"/>
</dbReference>
<keyword evidence="3" id="KW-0964">Secreted</keyword>
<dbReference type="InterPro" id="IPR010510">
    <property type="entry name" value="FGF1-bd"/>
</dbReference>
<comment type="similarity">
    <text evidence="2">Belongs to the fibroblast growth factor-binding protein family.</text>
</comment>
<evidence type="ECO:0000256" key="5">
    <source>
        <dbReference type="ARBA" id="ARBA00023157"/>
    </source>
</evidence>
<dbReference type="PANTHER" id="PTHR15258:SF1">
    <property type="entry name" value="FIBROBLAST GROWTH FACTOR-BINDING PROTEIN 2"/>
    <property type="match status" value="1"/>
</dbReference>
<reference evidence="8" key="2">
    <citation type="submission" date="2025-09" db="UniProtKB">
        <authorList>
            <consortium name="Ensembl"/>
        </authorList>
    </citation>
    <scope>IDENTIFICATION</scope>
</reference>
<dbReference type="Pfam" id="PF06473">
    <property type="entry name" value="FGF-BP1"/>
    <property type="match status" value="1"/>
</dbReference>
<evidence type="ECO:0000256" key="7">
    <source>
        <dbReference type="SAM" id="MobiDB-lite"/>
    </source>
</evidence>
<comment type="subcellular location">
    <subcellularLocation>
        <location evidence="1">Secreted</location>
    </subcellularLocation>
</comment>
<evidence type="ECO:0000313" key="8">
    <source>
        <dbReference type="Ensembl" id="ENSOSIP00000042658.1"/>
    </source>
</evidence>
<sequence>VSVSLVPSVPAVEQPSSDSMWVQAAALLLACCVWPAQSQRDDSRGQNILENSIYFDTKGNDRCTMNFKAQGEVTKLRISCRGSDRFYWCEFVGKPHTCTAYNKRPRHYFVQMMWYLRKLQNACQGERQFKPFMCRMAPDDAQMVFASSSIHRPQQEALRKSAVRPAKQPVPPHSQAEPSRPTPTRHTLRKAIRASQSVKTTKSPGKKATPPPGESTAKKMSQEYCWRSLQGICSFVIGVFQS</sequence>
<dbReference type="PANTHER" id="PTHR15258">
    <property type="entry name" value="FGF BINDING PROTEIN-RELATED"/>
    <property type="match status" value="1"/>
</dbReference>
<keyword evidence="4" id="KW-0732">Signal</keyword>
<dbReference type="Ensembl" id="ENSOSIT00000044899.1">
    <property type="protein sequence ID" value="ENSOSIP00000042658.1"/>
    <property type="gene ID" value="ENSOSIG00000020559.1"/>
</dbReference>
<feature type="compositionally biased region" description="Polar residues" evidence="7">
    <location>
        <begin position="194"/>
        <end position="203"/>
    </location>
</feature>
<dbReference type="GO" id="GO:0007267">
    <property type="term" value="P:cell-cell signaling"/>
    <property type="evidence" value="ECO:0007669"/>
    <property type="project" value="TreeGrafter"/>
</dbReference>
<evidence type="ECO:0000256" key="4">
    <source>
        <dbReference type="ARBA" id="ARBA00022729"/>
    </source>
</evidence>
<dbReference type="GeneTree" id="ENSGT00940000154372"/>
<dbReference type="GO" id="GO:0019838">
    <property type="term" value="F:growth factor binding"/>
    <property type="evidence" value="ECO:0007669"/>
    <property type="project" value="UniProtKB-KW"/>
</dbReference>
<dbReference type="AlphaFoldDB" id="A0A8C7ZJ39"/>
<keyword evidence="6" id="KW-0340">Growth factor binding</keyword>
<keyword evidence="5" id="KW-1015">Disulfide bond</keyword>
<name>A0A8C7ZJ39_9TELE</name>
<evidence type="ECO:0000313" key="9">
    <source>
        <dbReference type="Proteomes" id="UP000694383"/>
    </source>
</evidence>
<feature type="region of interest" description="Disordered" evidence="7">
    <location>
        <begin position="154"/>
        <end position="217"/>
    </location>
</feature>
<proteinExistence type="inferred from homology"/>
<evidence type="ECO:0000256" key="6">
    <source>
        <dbReference type="ARBA" id="ARBA00023183"/>
    </source>
</evidence>
<dbReference type="Proteomes" id="UP000694383">
    <property type="component" value="Unplaced"/>
</dbReference>
<evidence type="ECO:0000256" key="2">
    <source>
        <dbReference type="ARBA" id="ARBA00008326"/>
    </source>
</evidence>
<keyword evidence="9" id="KW-1185">Reference proteome</keyword>
<evidence type="ECO:0000256" key="3">
    <source>
        <dbReference type="ARBA" id="ARBA00022525"/>
    </source>
</evidence>
<reference evidence="8" key="1">
    <citation type="submission" date="2025-08" db="UniProtKB">
        <authorList>
            <consortium name="Ensembl"/>
        </authorList>
    </citation>
    <scope>IDENTIFICATION</scope>
</reference>
<accession>A0A8C7ZJ39</accession>